<sequence length="101" mass="10896">MLVNIQLGGGCVVDKVVPERGIGQTSTHQFRSASAFRPKGCVELPILADLSSESSHKPPPQPPCIFRSVSWNVRLKVKGDTPFLGGTSYLKAHPLGNRCPE</sequence>
<dbReference type="AlphaFoldDB" id="A0A5B7ICT0"/>
<gene>
    <name evidence="1" type="ORF">E2C01_074280</name>
</gene>
<dbReference type="EMBL" id="VSRR010051960">
    <property type="protein sequence ID" value="MPC79736.1"/>
    <property type="molecule type" value="Genomic_DNA"/>
</dbReference>
<proteinExistence type="predicted"/>
<protein>
    <submittedName>
        <fullName evidence="1">Uncharacterized protein</fullName>
    </submittedName>
</protein>
<evidence type="ECO:0000313" key="1">
    <source>
        <dbReference type="EMBL" id="MPC79736.1"/>
    </source>
</evidence>
<reference evidence="1 2" key="1">
    <citation type="submission" date="2019-05" db="EMBL/GenBank/DDBJ databases">
        <title>Another draft genome of Portunus trituberculatus and its Hox gene families provides insights of decapod evolution.</title>
        <authorList>
            <person name="Jeong J.-H."/>
            <person name="Song I."/>
            <person name="Kim S."/>
            <person name="Choi T."/>
            <person name="Kim D."/>
            <person name="Ryu S."/>
            <person name="Kim W."/>
        </authorList>
    </citation>
    <scope>NUCLEOTIDE SEQUENCE [LARGE SCALE GENOMIC DNA]</scope>
    <source>
        <tissue evidence="1">Muscle</tissue>
    </source>
</reference>
<keyword evidence="2" id="KW-1185">Reference proteome</keyword>
<comment type="caution">
    <text evidence="1">The sequence shown here is derived from an EMBL/GenBank/DDBJ whole genome shotgun (WGS) entry which is preliminary data.</text>
</comment>
<name>A0A5B7ICT0_PORTR</name>
<dbReference type="Proteomes" id="UP000324222">
    <property type="component" value="Unassembled WGS sequence"/>
</dbReference>
<organism evidence="1 2">
    <name type="scientific">Portunus trituberculatus</name>
    <name type="common">Swimming crab</name>
    <name type="synonym">Neptunus trituberculatus</name>
    <dbReference type="NCBI Taxonomy" id="210409"/>
    <lineage>
        <taxon>Eukaryota</taxon>
        <taxon>Metazoa</taxon>
        <taxon>Ecdysozoa</taxon>
        <taxon>Arthropoda</taxon>
        <taxon>Crustacea</taxon>
        <taxon>Multicrustacea</taxon>
        <taxon>Malacostraca</taxon>
        <taxon>Eumalacostraca</taxon>
        <taxon>Eucarida</taxon>
        <taxon>Decapoda</taxon>
        <taxon>Pleocyemata</taxon>
        <taxon>Brachyura</taxon>
        <taxon>Eubrachyura</taxon>
        <taxon>Portunoidea</taxon>
        <taxon>Portunidae</taxon>
        <taxon>Portuninae</taxon>
        <taxon>Portunus</taxon>
    </lineage>
</organism>
<accession>A0A5B7ICT0</accession>
<evidence type="ECO:0000313" key="2">
    <source>
        <dbReference type="Proteomes" id="UP000324222"/>
    </source>
</evidence>